<evidence type="ECO:0000313" key="5">
    <source>
        <dbReference type="Proteomes" id="UP000318626"/>
    </source>
</evidence>
<keyword evidence="1" id="KW-0175">Coiled coil</keyword>
<dbReference type="Proteomes" id="UP000318626">
    <property type="component" value="Chromosome"/>
</dbReference>
<feature type="region of interest" description="Disordered" evidence="2">
    <location>
        <begin position="33"/>
        <end position="52"/>
    </location>
</feature>
<keyword evidence="3" id="KW-0472">Membrane</keyword>
<evidence type="ECO:0000256" key="3">
    <source>
        <dbReference type="SAM" id="Phobius"/>
    </source>
</evidence>
<keyword evidence="3" id="KW-1133">Transmembrane helix</keyword>
<evidence type="ECO:0000256" key="1">
    <source>
        <dbReference type="SAM" id="Coils"/>
    </source>
</evidence>
<feature type="compositionally biased region" description="Polar residues" evidence="2">
    <location>
        <begin position="33"/>
        <end position="47"/>
    </location>
</feature>
<feature type="coiled-coil region" evidence="1">
    <location>
        <begin position="214"/>
        <end position="241"/>
    </location>
</feature>
<evidence type="ECO:0000313" key="4">
    <source>
        <dbReference type="EMBL" id="QDU74786.1"/>
    </source>
</evidence>
<gene>
    <name evidence="4" type="ORF">Pan97_18020</name>
</gene>
<organism evidence="4 5">
    <name type="scientific">Bremerella volcania</name>
    <dbReference type="NCBI Taxonomy" id="2527984"/>
    <lineage>
        <taxon>Bacteria</taxon>
        <taxon>Pseudomonadati</taxon>
        <taxon>Planctomycetota</taxon>
        <taxon>Planctomycetia</taxon>
        <taxon>Pirellulales</taxon>
        <taxon>Pirellulaceae</taxon>
        <taxon>Bremerella</taxon>
    </lineage>
</organism>
<proteinExistence type="predicted"/>
<dbReference type="KEGG" id="bvo:Pan97_18020"/>
<sequence>MWCPQCQTQVAGIASPREQSALVCAKCQTRLSTDTKSTSPMPRSSEASVPLPGMRLDTHRMQVTLSRVDQLVQRFGETADFKEMAQRIPAKRASQTQALPDQAVSADTDDGFPLLASLSLAGGVMLLVCGCFLVVWSVLAKRPELFNIGFPIAVISLACMALAACLFFQDASGKQAETQKWLADVQNQLGGIRDIANNSRHSLGSIPDLPESTAPSTNDRLAEAEERLNALRRRLNESRSR</sequence>
<feature type="transmembrane region" description="Helical" evidence="3">
    <location>
        <begin position="145"/>
        <end position="168"/>
    </location>
</feature>
<feature type="transmembrane region" description="Helical" evidence="3">
    <location>
        <begin position="114"/>
        <end position="139"/>
    </location>
</feature>
<keyword evidence="5" id="KW-1185">Reference proteome</keyword>
<keyword evidence="3" id="KW-0812">Transmembrane</keyword>
<name>A0A518C6D2_9BACT</name>
<evidence type="ECO:0000256" key="2">
    <source>
        <dbReference type="SAM" id="MobiDB-lite"/>
    </source>
</evidence>
<accession>A0A518C6D2</accession>
<dbReference type="EMBL" id="CP036289">
    <property type="protein sequence ID" value="QDU74786.1"/>
    <property type="molecule type" value="Genomic_DNA"/>
</dbReference>
<reference evidence="5" key="1">
    <citation type="submission" date="2019-02" db="EMBL/GenBank/DDBJ databases">
        <title>Deep-cultivation of Planctomycetes and their phenomic and genomic characterization uncovers novel biology.</title>
        <authorList>
            <person name="Wiegand S."/>
            <person name="Jogler M."/>
            <person name="Boedeker C."/>
            <person name="Pinto D."/>
            <person name="Vollmers J."/>
            <person name="Rivas-Marin E."/>
            <person name="Kohn T."/>
            <person name="Peeters S.H."/>
            <person name="Heuer A."/>
            <person name="Rast P."/>
            <person name="Oberbeckmann S."/>
            <person name="Bunk B."/>
            <person name="Jeske O."/>
            <person name="Meyerdierks A."/>
            <person name="Storesund J.E."/>
            <person name="Kallscheuer N."/>
            <person name="Luecker S."/>
            <person name="Lage O.M."/>
            <person name="Pohl T."/>
            <person name="Merkel B.J."/>
            <person name="Hornburger P."/>
            <person name="Mueller R.-W."/>
            <person name="Bruemmer F."/>
            <person name="Labrenz M."/>
            <person name="Spormann A.M."/>
            <person name="Op den Camp H."/>
            <person name="Overmann J."/>
            <person name="Amann R."/>
            <person name="Jetten M.S.M."/>
            <person name="Mascher T."/>
            <person name="Medema M.H."/>
            <person name="Devos D.P."/>
            <person name="Kaster A.-K."/>
            <person name="Ovreas L."/>
            <person name="Rohde M."/>
            <person name="Galperin M.Y."/>
            <person name="Jogler C."/>
        </authorList>
    </citation>
    <scope>NUCLEOTIDE SEQUENCE [LARGE SCALE GENOMIC DNA]</scope>
    <source>
        <strain evidence="5">Pan97</strain>
    </source>
</reference>
<protein>
    <submittedName>
        <fullName evidence="4">Uncharacterized protein</fullName>
    </submittedName>
</protein>
<dbReference type="AlphaFoldDB" id="A0A518C6D2"/>